<evidence type="ECO:0000259" key="3">
    <source>
        <dbReference type="Pfam" id="PF00685"/>
    </source>
</evidence>
<sequence length="251" mass="28595">MIDHFIIGGAQRSGTTFLYRMLDAHPEIQMAKPVRPEPKFFLKDDLFQGGRKLYEETCFGPPDPRIRVRGEKSTSYIEYESCARRIRAILPEVKLIFVLRNPVERAISNYWFSVNNGLENRPINEALAVGGQKAFTVEGSGLSASPYNYLGRGKYVDYLNVYRKYFPAEQLKIVLFEEMVAGGGVVYADLLSFLGLAPTEDLPDGLGPVNASEKHDIGLSEELRRELTSFFLPWNQRLKDEFQVNTDLWLM</sequence>
<organism evidence="4 5">
    <name type="scientific">Geothermobacter ehrlichii</name>
    <dbReference type="NCBI Taxonomy" id="213224"/>
    <lineage>
        <taxon>Bacteria</taxon>
        <taxon>Pseudomonadati</taxon>
        <taxon>Thermodesulfobacteriota</taxon>
        <taxon>Desulfuromonadia</taxon>
        <taxon>Desulfuromonadales</taxon>
        <taxon>Geothermobacteraceae</taxon>
        <taxon>Geothermobacter</taxon>
    </lineage>
</organism>
<dbReference type="PANTHER" id="PTHR10605">
    <property type="entry name" value="HEPARAN SULFATE SULFOTRANSFERASE"/>
    <property type="match status" value="1"/>
</dbReference>
<protein>
    <submittedName>
        <fullName evidence="4">Sulfotransferase domain-containing protein</fullName>
    </submittedName>
</protein>
<evidence type="ECO:0000256" key="1">
    <source>
        <dbReference type="ARBA" id="ARBA00022679"/>
    </source>
</evidence>
<evidence type="ECO:0000313" key="4">
    <source>
        <dbReference type="EMBL" id="TYO99023.1"/>
    </source>
</evidence>
<keyword evidence="2" id="KW-0325">Glycoprotein</keyword>
<dbReference type="AlphaFoldDB" id="A0A5D3WJC0"/>
<dbReference type="Pfam" id="PF00685">
    <property type="entry name" value="Sulfotransfer_1"/>
    <property type="match status" value="1"/>
</dbReference>
<dbReference type="EMBL" id="VNIB01000004">
    <property type="protein sequence ID" value="TYO99023.1"/>
    <property type="molecule type" value="Genomic_DNA"/>
</dbReference>
<dbReference type="Gene3D" id="3.40.50.300">
    <property type="entry name" value="P-loop containing nucleotide triphosphate hydrolases"/>
    <property type="match status" value="1"/>
</dbReference>
<dbReference type="Proteomes" id="UP000324159">
    <property type="component" value="Unassembled WGS sequence"/>
</dbReference>
<dbReference type="InterPro" id="IPR037359">
    <property type="entry name" value="NST/OST"/>
</dbReference>
<name>A0A5D3WJC0_9BACT</name>
<keyword evidence="5" id="KW-1185">Reference proteome</keyword>
<gene>
    <name evidence="4" type="ORF">EDC39_104147</name>
</gene>
<dbReference type="InterPro" id="IPR000863">
    <property type="entry name" value="Sulfotransferase_dom"/>
</dbReference>
<feature type="domain" description="Sulfotransferase" evidence="3">
    <location>
        <begin position="3"/>
        <end position="201"/>
    </location>
</feature>
<dbReference type="RefSeq" id="WP_187426669.1">
    <property type="nucleotide sequence ID" value="NZ_VNIB01000004.1"/>
</dbReference>
<evidence type="ECO:0000256" key="2">
    <source>
        <dbReference type="ARBA" id="ARBA00023180"/>
    </source>
</evidence>
<dbReference type="GO" id="GO:0008146">
    <property type="term" value="F:sulfotransferase activity"/>
    <property type="evidence" value="ECO:0007669"/>
    <property type="project" value="InterPro"/>
</dbReference>
<reference evidence="4 5" key="1">
    <citation type="submission" date="2019-07" db="EMBL/GenBank/DDBJ databases">
        <title>Genomic Encyclopedia of Type Strains, Phase IV (KMG-IV): sequencing the most valuable type-strain genomes for metagenomic binning, comparative biology and taxonomic classification.</title>
        <authorList>
            <person name="Goeker M."/>
        </authorList>
    </citation>
    <scope>NUCLEOTIDE SEQUENCE [LARGE SCALE GENOMIC DNA]</scope>
    <source>
        <strain evidence="4 5">SS015</strain>
    </source>
</reference>
<comment type="caution">
    <text evidence="4">The sequence shown here is derived from an EMBL/GenBank/DDBJ whole genome shotgun (WGS) entry which is preliminary data.</text>
</comment>
<keyword evidence="1 4" id="KW-0808">Transferase</keyword>
<evidence type="ECO:0000313" key="5">
    <source>
        <dbReference type="Proteomes" id="UP000324159"/>
    </source>
</evidence>
<accession>A0A5D3WJC0</accession>
<dbReference type="InterPro" id="IPR027417">
    <property type="entry name" value="P-loop_NTPase"/>
</dbReference>
<dbReference type="PANTHER" id="PTHR10605:SF56">
    <property type="entry name" value="BIFUNCTIONAL HEPARAN SULFATE N-DEACETYLASE_N-SULFOTRANSFERASE"/>
    <property type="match status" value="1"/>
</dbReference>
<dbReference type="SUPFAM" id="SSF52540">
    <property type="entry name" value="P-loop containing nucleoside triphosphate hydrolases"/>
    <property type="match status" value="1"/>
</dbReference>
<proteinExistence type="predicted"/>